<dbReference type="AlphaFoldDB" id="A0A165AJK5"/>
<gene>
    <name evidence="1" type="ORF">APZ42_016187</name>
</gene>
<evidence type="ECO:0000313" key="1">
    <source>
        <dbReference type="EMBL" id="KZS17768.1"/>
    </source>
</evidence>
<dbReference type="EMBL" id="LRGB01000570">
    <property type="protein sequence ID" value="KZS17768.1"/>
    <property type="molecule type" value="Genomic_DNA"/>
</dbReference>
<proteinExistence type="predicted"/>
<keyword evidence="2" id="KW-1185">Reference proteome</keyword>
<protein>
    <submittedName>
        <fullName evidence="1">Uncharacterized protein</fullName>
    </submittedName>
</protein>
<dbReference type="Proteomes" id="UP000076858">
    <property type="component" value="Unassembled WGS sequence"/>
</dbReference>
<comment type="caution">
    <text evidence="1">The sequence shown here is derived from an EMBL/GenBank/DDBJ whole genome shotgun (WGS) entry which is preliminary data.</text>
</comment>
<accession>A0A165AJK5</accession>
<reference evidence="1 2" key="1">
    <citation type="submission" date="2016-03" db="EMBL/GenBank/DDBJ databases">
        <title>EvidentialGene: Evidence-directed Construction of Genes on Genomes.</title>
        <authorList>
            <person name="Gilbert D.G."/>
            <person name="Choi J.-H."/>
            <person name="Mockaitis K."/>
            <person name="Colbourne J."/>
            <person name="Pfrender M."/>
        </authorList>
    </citation>
    <scope>NUCLEOTIDE SEQUENCE [LARGE SCALE GENOMIC DNA]</scope>
    <source>
        <strain evidence="1 2">Xinb3</strain>
        <tissue evidence="1">Complete organism</tissue>
    </source>
</reference>
<sequence>MPKLANEIGFHSPCIVIKWQLTTWTIIREGYDLKMFSIPVYSQFVQHSMRDRISHTQKDDTDASNLS</sequence>
<name>A0A165AJK5_9CRUS</name>
<organism evidence="1 2">
    <name type="scientific">Daphnia magna</name>
    <dbReference type="NCBI Taxonomy" id="35525"/>
    <lineage>
        <taxon>Eukaryota</taxon>
        <taxon>Metazoa</taxon>
        <taxon>Ecdysozoa</taxon>
        <taxon>Arthropoda</taxon>
        <taxon>Crustacea</taxon>
        <taxon>Branchiopoda</taxon>
        <taxon>Diplostraca</taxon>
        <taxon>Cladocera</taxon>
        <taxon>Anomopoda</taxon>
        <taxon>Daphniidae</taxon>
        <taxon>Daphnia</taxon>
    </lineage>
</organism>
<evidence type="ECO:0000313" key="2">
    <source>
        <dbReference type="Proteomes" id="UP000076858"/>
    </source>
</evidence>